<evidence type="ECO:0000259" key="2">
    <source>
        <dbReference type="PROSITE" id="PS50110"/>
    </source>
</evidence>
<evidence type="ECO:0000313" key="3">
    <source>
        <dbReference type="EMBL" id="MCP1674615.1"/>
    </source>
</evidence>
<dbReference type="EMBL" id="JALJXV010000003">
    <property type="protein sequence ID" value="MCP1674615.1"/>
    <property type="molecule type" value="Genomic_DNA"/>
</dbReference>
<feature type="domain" description="Response regulatory" evidence="2">
    <location>
        <begin position="14"/>
        <end position="160"/>
    </location>
</feature>
<comment type="caution">
    <text evidence="3">The sequence shown here is derived from an EMBL/GenBank/DDBJ whole genome shotgun (WGS) entry which is preliminary data.</text>
</comment>
<dbReference type="AlphaFoldDB" id="A0AAE3KAP7"/>
<gene>
    <name evidence="3" type="ORF">J2T57_001717</name>
</gene>
<sequence>MTDPILHPLRSDGEVFAVDDSGDFIAMLELTLSASERVRGFTDAREALALLHAREAQTRTRLRETEKALQEDSAGDLLPPLLADPAITDQVCVVIADYAMPPMTGLELFSALGDARAQRILLTGVADNEVAVRAFNAGLIQRFVSKADGDALAALSTVIGALRERCLAERCARLRTLLIERGAAIFEDAEAQAAVSAAMDAAGVRDYAYTFSPPGFVCRLADGSTRALVIASEELMRAHREVAADQGAPAALMDALRAGTLIPCFPGHPNGFFDAAHADHYADFCPPAEPAGDRHRMAWAPRR</sequence>
<dbReference type="Proteomes" id="UP001205843">
    <property type="component" value="Unassembled WGS sequence"/>
</dbReference>
<dbReference type="RefSeq" id="WP_253476745.1">
    <property type="nucleotide sequence ID" value="NZ_JALJXV010000003.1"/>
</dbReference>
<dbReference type="SUPFAM" id="SSF52172">
    <property type="entry name" value="CheY-like"/>
    <property type="match status" value="1"/>
</dbReference>
<accession>A0AAE3KAP7</accession>
<reference evidence="3" key="1">
    <citation type="submission" date="2022-03" db="EMBL/GenBank/DDBJ databases">
        <title>Genomic Encyclopedia of Type Strains, Phase III (KMG-III): the genomes of soil and plant-associated and newly described type strains.</title>
        <authorList>
            <person name="Whitman W."/>
        </authorList>
    </citation>
    <scope>NUCLEOTIDE SEQUENCE</scope>
    <source>
        <strain evidence="3">ANL 6-2</strain>
    </source>
</reference>
<protein>
    <submittedName>
        <fullName evidence="3">CheY-like chemotaxis protein</fullName>
    </submittedName>
</protein>
<dbReference type="InterPro" id="IPR011006">
    <property type="entry name" value="CheY-like_superfamily"/>
</dbReference>
<name>A0AAE3KAP7_9GAMM</name>
<organism evidence="3 4">
    <name type="scientific">Natronocella acetinitrilica</name>
    <dbReference type="NCBI Taxonomy" id="414046"/>
    <lineage>
        <taxon>Bacteria</taxon>
        <taxon>Pseudomonadati</taxon>
        <taxon>Pseudomonadota</taxon>
        <taxon>Gammaproteobacteria</taxon>
        <taxon>Chromatiales</taxon>
        <taxon>Ectothiorhodospiraceae</taxon>
        <taxon>Natronocella</taxon>
    </lineage>
</organism>
<keyword evidence="4" id="KW-1185">Reference proteome</keyword>
<feature type="modified residue" description="4-aspartylphosphate" evidence="1">
    <location>
        <position position="97"/>
    </location>
</feature>
<dbReference type="PROSITE" id="PS50110">
    <property type="entry name" value="RESPONSE_REGULATORY"/>
    <property type="match status" value="1"/>
</dbReference>
<dbReference type="InterPro" id="IPR001789">
    <property type="entry name" value="Sig_transdc_resp-reg_receiver"/>
</dbReference>
<dbReference type="Gene3D" id="3.40.50.2300">
    <property type="match status" value="1"/>
</dbReference>
<proteinExistence type="predicted"/>
<keyword evidence="1" id="KW-0597">Phosphoprotein</keyword>
<evidence type="ECO:0000256" key="1">
    <source>
        <dbReference type="PROSITE-ProRule" id="PRU00169"/>
    </source>
</evidence>
<evidence type="ECO:0000313" key="4">
    <source>
        <dbReference type="Proteomes" id="UP001205843"/>
    </source>
</evidence>
<dbReference type="GO" id="GO:0000160">
    <property type="term" value="P:phosphorelay signal transduction system"/>
    <property type="evidence" value="ECO:0007669"/>
    <property type="project" value="InterPro"/>
</dbReference>